<dbReference type="Proteomes" id="UP000285326">
    <property type="component" value="Unassembled WGS sequence"/>
</dbReference>
<organism evidence="1 2">
    <name type="scientific">Golovinomyces cichoracearum</name>
    <dbReference type="NCBI Taxonomy" id="62708"/>
    <lineage>
        <taxon>Eukaryota</taxon>
        <taxon>Fungi</taxon>
        <taxon>Dikarya</taxon>
        <taxon>Ascomycota</taxon>
        <taxon>Pezizomycotina</taxon>
        <taxon>Leotiomycetes</taxon>
        <taxon>Erysiphales</taxon>
        <taxon>Erysiphaceae</taxon>
        <taxon>Golovinomyces</taxon>
    </lineage>
</organism>
<dbReference type="EMBL" id="MCBS01013483">
    <property type="protein sequence ID" value="RKF84236.1"/>
    <property type="molecule type" value="Genomic_DNA"/>
</dbReference>
<protein>
    <submittedName>
        <fullName evidence="1">Uncharacterized protein</fullName>
    </submittedName>
</protein>
<evidence type="ECO:0000313" key="2">
    <source>
        <dbReference type="Proteomes" id="UP000285326"/>
    </source>
</evidence>
<name>A0A420JBW7_9PEZI</name>
<dbReference type="AlphaFoldDB" id="A0A420JBW7"/>
<evidence type="ECO:0000313" key="1">
    <source>
        <dbReference type="EMBL" id="RKF84236.1"/>
    </source>
</evidence>
<comment type="caution">
    <text evidence="1">The sequence shown here is derived from an EMBL/GenBank/DDBJ whole genome shotgun (WGS) entry which is preliminary data.</text>
</comment>
<accession>A0A420JBW7</accession>
<gene>
    <name evidence="1" type="ORF">GcM1_134001</name>
</gene>
<proteinExistence type="predicted"/>
<sequence length="37" mass="4304">MDIQSLRQYGIATELSLYQTGSKTWSDVFQYITMKLS</sequence>
<reference evidence="1 2" key="1">
    <citation type="journal article" date="2018" name="BMC Genomics">
        <title>Comparative genome analyses reveal sequence features reflecting distinct modes of host-adaptation between dicot and monocot powdery mildew.</title>
        <authorList>
            <person name="Wu Y."/>
            <person name="Ma X."/>
            <person name="Pan Z."/>
            <person name="Kale S.D."/>
            <person name="Song Y."/>
            <person name="King H."/>
            <person name="Zhang Q."/>
            <person name="Presley C."/>
            <person name="Deng X."/>
            <person name="Wei C.I."/>
            <person name="Xiao S."/>
        </authorList>
    </citation>
    <scope>NUCLEOTIDE SEQUENCE [LARGE SCALE GENOMIC DNA]</scope>
    <source>
        <strain evidence="1">UMSG1</strain>
    </source>
</reference>